<accession>A0A0E9Q998</accession>
<organism evidence="1">
    <name type="scientific">Anguilla anguilla</name>
    <name type="common">European freshwater eel</name>
    <name type="synonym">Muraena anguilla</name>
    <dbReference type="NCBI Taxonomy" id="7936"/>
    <lineage>
        <taxon>Eukaryota</taxon>
        <taxon>Metazoa</taxon>
        <taxon>Chordata</taxon>
        <taxon>Craniata</taxon>
        <taxon>Vertebrata</taxon>
        <taxon>Euteleostomi</taxon>
        <taxon>Actinopterygii</taxon>
        <taxon>Neopterygii</taxon>
        <taxon>Teleostei</taxon>
        <taxon>Anguilliformes</taxon>
        <taxon>Anguillidae</taxon>
        <taxon>Anguilla</taxon>
    </lineage>
</organism>
<evidence type="ECO:0000313" key="1">
    <source>
        <dbReference type="EMBL" id="JAH13446.1"/>
    </source>
</evidence>
<dbReference type="EMBL" id="GBXM01095131">
    <property type="protein sequence ID" value="JAH13446.1"/>
    <property type="molecule type" value="Transcribed_RNA"/>
</dbReference>
<dbReference type="AlphaFoldDB" id="A0A0E9Q998"/>
<proteinExistence type="predicted"/>
<sequence length="45" mass="5389">MCILFSYHILSNNEISRPKPQTFQSKCVCLYVCQTAWRKYFTLLN</sequence>
<name>A0A0E9Q998_ANGAN</name>
<reference evidence="1" key="2">
    <citation type="journal article" date="2015" name="Fish Shellfish Immunol.">
        <title>Early steps in the European eel (Anguilla anguilla)-Vibrio vulnificus interaction in the gills: Role of the RtxA13 toxin.</title>
        <authorList>
            <person name="Callol A."/>
            <person name="Pajuelo D."/>
            <person name="Ebbesson L."/>
            <person name="Teles M."/>
            <person name="MacKenzie S."/>
            <person name="Amaro C."/>
        </authorList>
    </citation>
    <scope>NUCLEOTIDE SEQUENCE</scope>
</reference>
<reference evidence="1" key="1">
    <citation type="submission" date="2014-11" db="EMBL/GenBank/DDBJ databases">
        <authorList>
            <person name="Amaro Gonzalez C."/>
        </authorList>
    </citation>
    <scope>NUCLEOTIDE SEQUENCE</scope>
</reference>
<protein>
    <submittedName>
        <fullName evidence="1">Uncharacterized protein</fullName>
    </submittedName>
</protein>